<name>A0A663N5Q2_ATHCN</name>
<keyword evidence="5" id="KW-1185">Reference proteome</keyword>
<keyword evidence="3" id="KW-0472">Membrane</keyword>
<dbReference type="Pfam" id="PF09786">
    <property type="entry name" value="CytochromB561_N"/>
    <property type="match status" value="1"/>
</dbReference>
<evidence type="ECO:0000256" key="1">
    <source>
        <dbReference type="ARBA" id="ARBA00015032"/>
    </source>
</evidence>
<reference evidence="4" key="1">
    <citation type="submission" date="2025-08" db="UniProtKB">
        <authorList>
            <consortium name="Ensembl"/>
        </authorList>
    </citation>
    <scope>IDENTIFICATION</scope>
</reference>
<feature type="region of interest" description="Disordered" evidence="2">
    <location>
        <begin position="455"/>
        <end position="475"/>
    </location>
</feature>
<feature type="compositionally biased region" description="Low complexity" evidence="2">
    <location>
        <begin position="167"/>
        <end position="190"/>
    </location>
</feature>
<proteinExistence type="predicted"/>
<dbReference type="Proteomes" id="UP000472269">
    <property type="component" value="Unplaced"/>
</dbReference>
<dbReference type="PANTHER" id="PTHR21780:SF0">
    <property type="entry name" value="TRANSMEMBRANE PROTEIN 209"/>
    <property type="match status" value="1"/>
</dbReference>
<evidence type="ECO:0000313" key="4">
    <source>
        <dbReference type="Ensembl" id="ENSACUP00000018903.1"/>
    </source>
</evidence>
<accession>A0A663N5Q2</accession>
<dbReference type="InterPro" id="IPR019176">
    <property type="entry name" value="Cytochrome_B561-rel"/>
</dbReference>
<keyword evidence="3" id="KW-0812">Transmembrane</keyword>
<evidence type="ECO:0000256" key="2">
    <source>
        <dbReference type="SAM" id="MobiDB-lite"/>
    </source>
</evidence>
<feature type="region of interest" description="Disordered" evidence="2">
    <location>
        <begin position="162"/>
        <end position="202"/>
    </location>
</feature>
<dbReference type="Ensembl" id="ENSACUT00000020164.1">
    <property type="protein sequence ID" value="ENSACUP00000018903.1"/>
    <property type="gene ID" value="ENSACUG00000012694.1"/>
</dbReference>
<protein>
    <recommendedName>
        <fullName evidence="1">Transmembrane protein 209</fullName>
    </recommendedName>
</protein>
<evidence type="ECO:0000313" key="5">
    <source>
        <dbReference type="Proteomes" id="UP000472269"/>
    </source>
</evidence>
<keyword evidence="3" id="KW-1133">Transmembrane helix</keyword>
<dbReference type="PANTHER" id="PTHR21780">
    <property type="entry name" value="TRANSMEMBRANE PROTEIN 209"/>
    <property type="match status" value="1"/>
</dbReference>
<dbReference type="AlphaFoldDB" id="A0A663N5Q2"/>
<organism evidence="4 5">
    <name type="scientific">Athene cunicularia</name>
    <name type="common">Burrowing owl</name>
    <name type="synonym">Speotyto cunicularia</name>
    <dbReference type="NCBI Taxonomy" id="194338"/>
    <lineage>
        <taxon>Eukaryota</taxon>
        <taxon>Metazoa</taxon>
        <taxon>Chordata</taxon>
        <taxon>Craniata</taxon>
        <taxon>Vertebrata</taxon>
        <taxon>Euteleostomi</taxon>
        <taxon>Archelosauria</taxon>
        <taxon>Archosauria</taxon>
        <taxon>Dinosauria</taxon>
        <taxon>Saurischia</taxon>
        <taxon>Theropoda</taxon>
        <taxon>Coelurosauria</taxon>
        <taxon>Aves</taxon>
        <taxon>Neognathae</taxon>
        <taxon>Neoaves</taxon>
        <taxon>Telluraves</taxon>
        <taxon>Strigiformes</taxon>
        <taxon>Strigidae</taxon>
        <taxon>Athene</taxon>
    </lineage>
</organism>
<evidence type="ECO:0000256" key="3">
    <source>
        <dbReference type="SAM" id="Phobius"/>
    </source>
</evidence>
<dbReference type="GO" id="GO:0016020">
    <property type="term" value="C:membrane"/>
    <property type="evidence" value="ECO:0007669"/>
    <property type="project" value="TreeGrafter"/>
</dbReference>
<sequence>TGEGESTSVIDRAVKMRKEMEARKGLLAWTLLNLSLAGMIYTEMTENLISSYYNITCWPIWHLELTPLASLFILNAAFDFCVYFKYTVAPTSLVASPGQQTLLGLQNAGGLGLLHPQCSFWFSFLAPSPRPRGQSVLSYSPSRCPRTHPQFGTGCVLGHSPQGQALSSSGTSSPVSSPSSSPSRSPSPSSAGPVESSGLRSHCHSSPALCNSMGAEEDVTDLRALHAFLRREEQKRRRVQLDKNQTDLMGKACSPSSSPALGNCSRSIADCMQVLIKFQYQLACRPQAPSPHKDVPDLRSTCAAEEVWARVSMQRHLIGPVDSQTTKVRNWINETIVVPLVQKIESVSIQLQRMVCPELQIRGTMRLWCPLPPLFASPTPSLLTSFLASPSRLAPCFSSPIFLLEILTLSLQTLPLSTTTPFDKCCPPVEMGGRTVGTGTIKRTDCILLGRGKPTRRGKPTWRGEPTWSQERGASSDRQNIAGSLVVAVVISCASTVFLLRDSDFFLSFPLCPIALISCYRK</sequence>
<reference evidence="4" key="2">
    <citation type="submission" date="2025-09" db="UniProtKB">
        <authorList>
            <consortium name="Ensembl"/>
        </authorList>
    </citation>
    <scope>IDENTIFICATION</scope>
</reference>
<feature type="transmembrane region" description="Helical" evidence="3">
    <location>
        <begin position="25"/>
        <end position="41"/>
    </location>
</feature>